<reference evidence="3" key="1">
    <citation type="journal article" date="2006" name="Science">
        <title>Phytophthora genome sequences uncover evolutionary origins and mechanisms of pathogenesis.</title>
        <authorList>
            <person name="Tyler B.M."/>
            <person name="Tripathy S."/>
            <person name="Zhang X."/>
            <person name="Dehal P."/>
            <person name="Jiang R.H."/>
            <person name="Aerts A."/>
            <person name="Arredondo F.D."/>
            <person name="Baxter L."/>
            <person name="Bensasson D."/>
            <person name="Beynon J.L."/>
            <person name="Chapman J."/>
            <person name="Damasceno C.M."/>
            <person name="Dorrance A.E."/>
            <person name="Dou D."/>
            <person name="Dickerman A.W."/>
            <person name="Dubchak I.L."/>
            <person name="Garbelotto M."/>
            <person name="Gijzen M."/>
            <person name="Gordon S.G."/>
            <person name="Govers F."/>
            <person name="Grunwald N.J."/>
            <person name="Huang W."/>
            <person name="Ivors K.L."/>
            <person name="Jones R.W."/>
            <person name="Kamoun S."/>
            <person name="Krampis K."/>
            <person name="Lamour K.H."/>
            <person name="Lee M.K."/>
            <person name="McDonald W.H."/>
            <person name="Medina M."/>
            <person name="Meijer H.J."/>
            <person name="Nordberg E.K."/>
            <person name="Maclean D.J."/>
            <person name="Ospina-Giraldo M.D."/>
            <person name="Morris P.F."/>
            <person name="Phuntumart V."/>
            <person name="Putnam N.H."/>
            <person name="Rash S."/>
            <person name="Rose J.K."/>
            <person name="Sakihama Y."/>
            <person name="Salamov A.A."/>
            <person name="Savidor A."/>
            <person name="Scheuring C.F."/>
            <person name="Smith B.M."/>
            <person name="Sobral B.W."/>
            <person name="Terry A."/>
            <person name="Torto-Alalibo T.A."/>
            <person name="Win J."/>
            <person name="Xu Z."/>
            <person name="Zhang H."/>
            <person name="Grigoriev I.V."/>
            <person name="Rokhsar D.S."/>
            <person name="Boore J.L."/>
        </authorList>
    </citation>
    <scope>NUCLEOTIDE SEQUENCE [LARGE SCALE GENOMIC DNA]</scope>
    <source>
        <strain evidence="3">Pr102</strain>
    </source>
</reference>
<feature type="region of interest" description="Disordered" evidence="1">
    <location>
        <begin position="1"/>
        <end position="26"/>
    </location>
</feature>
<reference evidence="2" key="2">
    <citation type="submission" date="2015-06" db="UniProtKB">
        <authorList>
            <consortium name="EnsemblProtists"/>
        </authorList>
    </citation>
    <scope>IDENTIFICATION</scope>
    <source>
        <strain evidence="2">Pr102</strain>
    </source>
</reference>
<evidence type="ECO:0000256" key="1">
    <source>
        <dbReference type="SAM" id="MobiDB-lite"/>
    </source>
</evidence>
<dbReference type="HOGENOM" id="CLU_081722_0_0_1"/>
<dbReference type="AlphaFoldDB" id="H3GIX6"/>
<protein>
    <recommendedName>
        <fullName evidence="4">Chromo domain-containing protein</fullName>
    </recommendedName>
</protein>
<dbReference type="CDD" id="cd00024">
    <property type="entry name" value="CD_CSD"/>
    <property type="match status" value="1"/>
</dbReference>
<evidence type="ECO:0008006" key="4">
    <source>
        <dbReference type="Google" id="ProtNLM"/>
    </source>
</evidence>
<organism evidence="2 3">
    <name type="scientific">Phytophthora ramorum</name>
    <name type="common">Sudden oak death agent</name>
    <dbReference type="NCBI Taxonomy" id="164328"/>
    <lineage>
        <taxon>Eukaryota</taxon>
        <taxon>Sar</taxon>
        <taxon>Stramenopiles</taxon>
        <taxon>Oomycota</taxon>
        <taxon>Peronosporomycetes</taxon>
        <taxon>Peronosporales</taxon>
        <taxon>Peronosporaceae</taxon>
        <taxon>Phytophthora</taxon>
    </lineage>
</organism>
<dbReference type="eggNOG" id="ENOG502R5SR">
    <property type="taxonomic scope" value="Eukaryota"/>
</dbReference>
<name>H3GIX6_PHYRM</name>
<dbReference type="Proteomes" id="UP000005238">
    <property type="component" value="Unassembled WGS sequence"/>
</dbReference>
<proteinExistence type="predicted"/>
<evidence type="ECO:0000313" key="2">
    <source>
        <dbReference type="EnsemblProtists" id="Phyra76044"/>
    </source>
</evidence>
<dbReference type="OMA" id="WIHYFAF"/>
<dbReference type="InParanoid" id="H3GIX6"/>
<keyword evidence="3" id="KW-1185">Reference proteome</keyword>
<sequence>MARTLAKVSASKKSRGGRNKRAKKIAQNETENAVYEIYGGRYGPARATRDGDYLTTKATWHVARIVDRRDTERGQEYQIFWLNQSKQSRKCYIRSWEPRNVLLEDGFDDEVGLIDRWKSAANVKDLESFCHGDEFGERLLAASTAGTCVFEAFKKAAELAGRPDIVTDADIADFIAETKDKFHKDLTQGTSWKVFKVFLRKLRDDRRDFIYRAIEKDNFAIAGRRVARVLNEVDLCDGLYLVAAYNHTFVGHCIVLKVEGNKRTIYNDDDGKPVSSAEDWINFISFIRSFIVFKPRK</sequence>
<evidence type="ECO:0000313" key="3">
    <source>
        <dbReference type="Proteomes" id="UP000005238"/>
    </source>
</evidence>
<dbReference type="EnsemblProtists" id="Phyra76044">
    <property type="protein sequence ID" value="Phyra76044"/>
    <property type="gene ID" value="Phyra76044"/>
</dbReference>
<dbReference type="EMBL" id="DS566012">
    <property type="status" value="NOT_ANNOTATED_CDS"/>
    <property type="molecule type" value="Genomic_DNA"/>
</dbReference>
<accession>H3GIX6</accession>
<feature type="compositionally biased region" description="Basic residues" evidence="1">
    <location>
        <begin position="10"/>
        <end position="24"/>
    </location>
</feature>